<organism evidence="3">
    <name type="scientific">candidate division WWE3 bacterium</name>
    <dbReference type="NCBI Taxonomy" id="2053526"/>
    <lineage>
        <taxon>Bacteria</taxon>
        <taxon>Katanobacteria</taxon>
    </lineage>
</organism>
<keyword evidence="1" id="KW-1133">Transmembrane helix</keyword>
<evidence type="ECO:0000313" key="3">
    <source>
        <dbReference type="EMBL" id="HGW29829.1"/>
    </source>
</evidence>
<reference evidence="3" key="1">
    <citation type="journal article" date="2020" name="mSystems">
        <title>Genome- and Community-Level Interaction Insights into Carbon Utilization and Element Cycling Functions of Hydrothermarchaeota in Hydrothermal Sediment.</title>
        <authorList>
            <person name="Zhou Z."/>
            <person name="Liu Y."/>
            <person name="Xu W."/>
            <person name="Pan J."/>
            <person name="Luo Z.H."/>
            <person name="Li M."/>
        </authorList>
    </citation>
    <scope>NUCLEOTIDE SEQUENCE [LARGE SCALE GENOMIC DNA]</scope>
    <source>
        <strain evidence="3">SpSt-417</strain>
    </source>
</reference>
<name>A0A7C4TJD9_UNCKA</name>
<feature type="transmembrane region" description="Helical" evidence="1">
    <location>
        <begin position="34"/>
        <end position="58"/>
    </location>
</feature>
<evidence type="ECO:0000259" key="2">
    <source>
        <dbReference type="Pfam" id="PF11127"/>
    </source>
</evidence>
<keyword evidence="1" id="KW-0472">Membrane</keyword>
<dbReference type="EMBL" id="DSRT01000153">
    <property type="protein sequence ID" value="HGW29829.1"/>
    <property type="molecule type" value="Genomic_DNA"/>
</dbReference>
<dbReference type="InterPro" id="IPR021309">
    <property type="entry name" value="YgaP-like_TM"/>
</dbReference>
<accession>A0A7C4TJD9</accession>
<sequence>MKKNIGTKDRIFRLILGILCFVGIYFASNDIFKGALFIFGLFCFFQATFSWCAFYALIGKNTCPIEKQ</sequence>
<gene>
    <name evidence="3" type="ORF">ENR63_02830</name>
</gene>
<feature type="transmembrane region" description="Helical" evidence="1">
    <location>
        <begin position="12"/>
        <end position="28"/>
    </location>
</feature>
<feature type="domain" description="Inner membrane protein YgaP-like transmembrane" evidence="2">
    <location>
        <begin position="1"/>
        <end position="64"/>
    </location>
</feature>
<dbReference type="Pfam" id="PF11127">
    <property type="entry name" value="YgaP-like_TM"/>
    <property type="match status" value="1"/>
</dbReference>
<keyword evidence="1" id="KW-0812">Transmembrane</keyword>
<comment type="caution">
    <text evidence="3">The sequence shown here is derived from an EMBL/GenBank/DDBJ whole genome shotgun (WGS) entry which is preliminary data.</text>
</comment>
<proteinExistence type="predicted"/>
<evidence type="ECO:0000256" key="1">
    <source>
        <dbReference type="SAM" id="Phobius"/>
    </source>
</evidence>
<protein>
    <submittedName>
        <fullName evidence="3">DUF2892 domain-containing protein</fullName>
    </submittedName>
</protein>
<dbReference type="AlphaFoldDB" id="A0A7C4TJD9"/>